<protein>
    <recommendedName>
        <fullName evidence="4">ATPase inhibitor, mitochondrial</fullName>
    </recommendedName>
</protein>
<evidence type="ECO:0000313" key="7">
    <source>
        <dbReference type="EMBL" id="VEU23852.1"/>
    </source>
</evidence>
<comment type="similarity">
    <text evidence="2 4">Belongs to the ATPase inhibitor family.</text>
</comment>
<feature type="region of interest" description="Disordered" evidence="6">
    <location>
        <begin position="26"/>
        <end position="47"/>
    </location>
</feature>
<gene>
    <name evidence="7" type="ORF">BRENAR_LOCUS4581</name>
</gene>
<evidence type="ECO:0000256" key="5">
    <source>
        <dbReference type="SAM" id="Coils"/>
    </source>
</evidence>
<reference evidence="7 8" key="1">
    <citation type="submission" date="2018-12" db="EMBL/GenBank/DDBJ databases">
        <authorList>
            <person name="Tiukova I."/>
            <person name="Dainat J."/>
        </authorList>
    </citation>
    <scope>NUCLEOTIDE SEQUENCE [LARGE SCALE GENOMIC DNA]</scope>
</reference>
<dbReference type="InterPro" id="IPR007648">
    <property type="entry name" value="ATPase_inhibitor_mt"/>
</dbReference>
<dbReference type="GO" id="GO:0005739">
    <property type="term" value="C:mitochondrion"/>
    <property type="evidence" value="ECO:0007669"/>
    <property type="project" value="UniProtKB-SubCell"/>
</dbReference>
<evidence type="ECO:0000256" key="1">
    <source>
        <dbReference type="ARBA" id="ARBA00004173"/>
    </source>
</evidence>
<dbReference type="GO" id="GO:0042030">
    <property type="term" value="F:ATPase inhibitor activity"/>
    <property type="evidence" value="ECO:0007669"/>
    <property type="project" value="InterPro"/>
</dbReference>
<evidence type="ECO:0000256" key="4">
    <source>
        <dbReference type="RuleBase" id="RU368087"/>
    </source>
</evidence>
<accession>A0A448YSF4</accession>
<evidence type="ECO:0000313" key="8">
    <source>
        <dbReference type="Proteomes" id="UP000290900"/>
    </source>
</evidence>
<comment type="subcellular location">
    <subcellularLocation>
        <location evidence="1">Mitochondrion</location>
    </subcellularLocation>
</comment>
<feature type="coiled-coil region" evidence="5">
    <location>
        <begin position="56"/>
        <end position="90"/>
    </location>
</feature>
<dbReference type="InParanoid" id="A0A448YSF4"/>
<proteinExistence type="inferred from homology"/>
<keyword evidence="3" id="KW-0496">Mitochondrion</keyword>
<organism evidence="7 8">
    <name type="scientific">Brettanomyces naardenensis</name>
    <name type="common">Yeast</name>
    <dbReference type="NCBI Taxonomy" id="13370"/>
    <lineage>
        <taxon>Eukaryota</taxon>
        <taxon>Fungi</taxon>
        <taxon>Dikarya</taxon>
        <taxon>Ascomycota</taxon>
        <taxon>Saccharomycotina</taxon>
        <taxon>Pichiomycetes</taxon>
        <taxon>Pichiales</taxon>
        <taxon>Pichiaceae</taxon>
        <taxon>Brettanomyces</taxon>
    </lineage>
</organism>
<dbReference type="Proteomes" id="UP000290900">
    <property type="component" value="Unassembled WGS sequence"/>
</dbReference>
<dbReference type="STRING" id="13370.A0A448YSF4"/>
<dbReference type="AlphaFoldDB" id="A0A448YSF4"/>
<dbReference type="Pfam" id="PF04568">
    <property type="entry name" value="IATP"/>
    <property type="match status" value="1"/>
</dbReference>
<sequence>MFAARRALTTGSKRSSLRVMAVRFNSNEGATGSVRPNGSSDNFTKRERAQEDFYIKKQQAEEIAALKAQLAKQKKQLDRLEKQNSEETEKN</sequence>
<feature type="compositionally biased region" description="Polar residues" evidence="6">
    <location>
        <begin position="26"/>
        <end position="42"/>
    </location>
</feature>
<evidence type="ECO:0000256" key="3">
    <source>
        <dbReference type="ARBA" id="ARBA00023128"/>
    </source>
</evidence>
<keyword evidence="5" id="KW-0175">Coiled coil</keyword>
<dbReference type="EMBL" id="CAACVR010000056">
    <property type="protein sequence ID" value="VEU23852.1"/>
    <property type="molecule type" value="Genomic_DNA"/>
</dbReference>
<evidence type="ECO:0000256" key="2">
    <source>
        <dbReference type="ARBA" id="ARBA00010901"/>
    </source>
</evidence>
<evidence type="ECO:0000256" key="6">
    <source>
        <dbReference type="SAM" id="MobiDB-lite"/>
    </source>
</evidence>
<dbReference type="Gene3D" id="1.20.5.500">
    <property type="entry name" value="Single helix bin"/>
    <property type="match status" value="1"/>
</dbReference>
<dbReference type="FunCoup" id="A0A448YSF4">
    <property type="interactions" value="171"/>
</dbReference>
<keyword evidence="8" id="KW-1185">Reference proteome</keyword>
<dbReference type="OrthoDB" id="5532350at2759"/>
<name>A0A448YSF4_BRENA</name>
<comment type="function">
    <text evidence="4">Inhibits the enzyme activity of ATPase.</text>
</comment>